<dbReference type="AlphaFoldDB" id="A0A1E7G2B8"/>
<evidence type="ECO:0000259" key="2">
    <source>
        <dbReference type="Pfam" id="PF02608"/>
    </source>
</evidence>
<protein>
    <recommendedName>
        <fullName evidence="2">ABC transporter substrate-binding protein PnrA-like domain-containing protein</fullName>
    </recommendedName>
</protein>
<evidence type="ECO:0000313" key="3">
    <source>
        <dbReference type="EMBL" id="OEU39100.1"/>
    </source>
</evidence>
<dbReference type="GO" id="GO:0005886">
    <property type="term" value="C:plasma membrane"/>
    <property type="evidence" value="ECO:0007669"/>
    <property type="project" value="InterPro"/>
</dbReference>
<dbReference type="Pfam" id="PF02608">
    <property type="entry name" value="Bmp"/>
    <property type="match status" value="1"/>
</dbReference>
<sequence>MGEVVKDISEKTKNNKFPSEEVIKYDLKNGGVSLGLDNVTSEIKNSIIQAKEKIVSGKIIVPEK</sequence>
<dbReference type="Gene3D" id="3.40.50.2300">
    <property type="match status" value="2"/>
</dbReference>
<name>A0A1E7G2B8_LACLC</name>
<proteinExistence type="predicted"/>
<reference evidence="3" key="1">
    <citation type="journal article" date="2016" name="Appl. Microbiol. Biotechnol.">
        <title>Adhesion of the genome-sequenced Lactococcus lactis subsp. cremoris IBB477 strain is mediated by specific molecular determinants.</title>
        <authorList>
            <person name="Radziwill-Bienkowska J.M."/>
            <person name="Le D.T."/>
            <person name="Szczesny P."/>
            <person name="Duviau M.P."/>
            <person name="Aleksandrzak-Piekarczyk T."/>
            <person name="Loubiere P."/>
            <person name="Mercier-Bonin M."/>
            <person name="Bardowski J.K."/>
            <person name="Kowalczyk M."/>
        </authorList>
    </citation>
    <scope>NUCLEOTIDE SEQUENCE [LARGE SCALE GENOMIC DNA]</scope>
    <source>
        <strain evidence="3">IBB477</strain>
    </source>
</reference>
<evidence type="ECO:0000256" key="1">
    <source>
        <dbReference type="ARBA" id="ARBA00022729"/>
    </source>
</evidence>
<gene>
    <name evidence="3" type="ORF">AJ89_10250</name>
</gene>
<dbReference type="EMBL" id="JMMZ01000029">
    <property type="protein sequence ID" value="OEU39100.1"/>
    <property type="molecule type" value="Genomic_DNA"/>
</dbReference>
<dbReference type="InterPro" id="IPR003760">
    <property type="entry name" value="PnrA-like"/>
</dbReference>
<accession>A0A1E7G2B8</accession>
<feature type="domain" description="ABC transporter substrate-binding protein PnrA-like" evidence="2">
    <location>
        <begin position="5"/>
        <end position="63"/>
    </location>
</feature>
<comment type="caution">
    <text evidence="3">The sequence shown here is derived from an EMBL/GenBank/DDBJ whole genome shotgun (WGS) entry which is preliminary data.</text>
</comment>
<organism evidence="3">
    <name type="scientific">Lactococcus cremoris subsp. cremoris IBB477</name>
    <dbReference type="NCBI Taxonomy" id="1449093"/>
    <lineage>
        <taxon>Bacteria</taxon>
        <taxon>Bacillati</taxon>
        <taxon>Bacillota</taxon>
        <taxon>Bacilli</taxon>
        <taxon>Lactobacillales</taxon>
        <taxon>Streptococcaceae</taxon>
        <taxon>Lactococcus</taxon>
        <taxon>Lactococcus cremoris subsp. cremoris</taxon>
    </lineage>
</organism>
<dbReference type="Proteomes" id="UP000176236">
    <property type="component" value="Chromosome"/>
</dbReference>
<keyword evidence="1" id="KW-0732">Signal</keyword>